<dbReference type="GeneID" id="17286594"/>
<feature type="transmembrane region" description="Helical" evidence="1">
    <location>
        <begin position="46"/>
        <end position="69"/>
    </location>
</feature>
<dbReference type="HOGENOM" id="CLU_1411157_0_0_1"/>
<protein>
    <submittedName>
        <fullName evidence="2">Uncharacterized protein</fullName>
    </submittedName>
</protein>
<reference evidence="3" key="1">
    <citation type="journal article" date="2013" name="Nature">
        <title>Pan genome of the phytoplankton Emiliania underpins its global distribution.</title>
        <authorList>
            <person name="Read B.A."/>
            <person name="Kegel J."/>
            <person name="Klute M.J."/>
            <person name="Kuo A."/>
            <person name="Lefebvre S.C."/>
            <person name="Maumus F."/>
            <person name="Mayer C."/>
            <person name="Miller J."/>
            <person name="Monier A."/>
            <person name="Salamov A."/>
            <person name="Young J."/>
            <person name="Aguilar M."/>
            <person name="Claverie J.M."/>
            <person name="Frickenhaus S."/>
            <person name="Gonzalez K."/>
            <person name="Herman E.K."/>
            <person name="Lin Y.C."/>
            <person name="Napier J."/>
            <person name="Ogata H."/>
            <person name="Sarno A.F."/>
            <person name="Shmutz J."/>
            <person name="Schroeder D."/>
            <person name="de Vargas C."/>
            <person name="Verret F."/>
            <person name="von Dassow P."/>
            <person name="Valentin K."/>
            <person name="Van de Peer Y."/>
            <person name="Wheeler G."/>
            <person name="Dacks J.B."/>
            <person name="Delwiche C.F."/>
            <person name="Dyhrman S.T."/>
            <person name="Glockner G."/>
            <person name="John U."/>
            <person name="Richards T."/>
            <person name="Worden A.Z."/>
            <person name="Zhang X."/>
            <person name="Grigoriev I.V."/>
            <person name="Allen A.E."/>
            <person name="Bidle K."/>
            <person name="Borodovsky M."/>
            <person name="Bowler C."/>
            <person name="Brownlee C."/>
            <person name="Cock J.M."/>
            <person name="Elias M."/>
            <person name="Gladyshev V.N."/>
            <person name="Groth M."/>
            <person name="Guda C."/>
            <person name="Hadaegh A."/>
            <person name="Iglesias-Rodriguez M.D."/>
            <person name="Jenkins J."/>
            <person name="Jones B.M."/>
            <person name="Lawson T."/>
            <person name="Leese F."/>
            <person name="Lindquist E."/>
            <person name="Lobanov A."/>
            <person name="Lomsadze A."/>
            <person name="Malik S.B."/>
            <person name="Marsh M.E."/>
            <person name="Mackinder L."/>
            <person name="Mock T."/>
            <person name="Mueller-Roeber B."/>
            <person name="Pagarete A."/>
            <person name="Parker M."/>
            <person name="Probert I."/>
            <person name="Quesneville H."/>
            <person name="Raines C."/>
            <person name="Rensing S.A."/>
            <person name="Riano-Pachon D.M."/>
            <person name="Richier S."/>
            <person name="Rokitta S."/>
            <person name="Shiraiwa Y."/>
            <person name="Soanes D.M."/>
            <person name="van der Giezen M."/>
            <person name="Wahlund T.M."/>
            <person name="Williams B."/>
            <person name="Wilson W."/>
            <person name="Wolfe G."/>
            <person name="Wurch L.L."/>
        </authorList>
    </citation>
    <scope>NUCLEOTIDE SEQUENCE</scope>
</reference>
<evidence type="ECO:0000313" key="3">
    <source>
        <dbReference type="Proteomes" id="UP000013827"/>
    </source>
</evidence>
<keyword evidence="3" id="KW-1185">Reference proteome</keyword>
<dbReference type="AlphaFoldDB" id="A0A0D3KZY9"/>
<name>A0A0D3KZY9_EMIH1</name>
<dbReference type="PaxDb" id="2903-EOD41324"/>
<keyword evidence="1" id="KW-0812">Transmembrane</keyword>
<keyword evidence="1" id="KW-1133">Transmembrane helix</keyword>
<accession>A0A0D3KZY9</accession>
<dbReference type="KEGG" id="ehx:EMIHUDRAFT_433312"/>
<keyword evidence="1" id="KW-0472">Membrane</keyword>
<organism evidence="2 3">
    <name type="scientific">Emiliania huxleyi (strain CCMP1516)</name>
    <dbReference type="NCBI Taxonomy" id="280463"/>
    <lineage>
        <taxon>Eukaryota</taxon>
        <taxon>Haptista</taxon>
        <taxon>Haptophyta</taxon>
        <taxon>Prymnesiophyceae</taxon>
        <taxon>Isochrysidales</taxon>
        <taxon>Noelaerhabdaceae</taxon>
        <taxon>Emiliania</taxon>
    </lineage>
</organism>
<evidence type="ECO:0000313" key="2">
    <source>
        <dbReference type="EnsemblProtists" id="EOD41324"/>
    </source>
</evidence>
<feature type="transmembrane region" description="Helical" evidence="1">
    <location>
        <begin position="105"/>
        <end position="123"/>
    </location>
</feature>
<sequence length="193" mass="20919">METDADTTGLFGGGNKDDKVNICEYVALNHSLLGMVFQKGKVRDQVALFGFVTSLAVATGMVTAEYVGIDDWKSQAASLALTLLVVTPATFCFKCFQGFFSGMKCLYELATLLFAGGTVYWAATRPRAADAGYQAVYGLTAAWIVEAPSHIFKYLYCAAFCPCCMPKKGKLNSVSDIAREYTGAPELHVDIER</sequence>
<proteinExistence type="predicted"/>
<dbReference type="Proteomes" id="UP000013827">
    <property type="component" value="Unassembled WGS sequence"/>
</dbReference>
<dbReference type="EnsemblProtists" id="EOD41324">
    <property type="protein sequence ID" value="EOD41324"/>
    <property type="gene ID" value="EMIHUDRAFT_433312"/>
</dbReference>
<reference evidence="2" key="2">
    <citation type="submission" date="2024-10" db="UniProtKB">
        <authorList>
            <consortium name="EnsemblProtists"/>
        </authorList>
    </citation>
    <scope>IDENTIFICATION</scope>
</reference>
<evidence type="ECO:0000256" key="1">
    <source>
        <dbReference type="SAM" id="Phobius"/>
    </source>
</evidence>
<dbReference type="RefSeq" id="XP_005793753.1">
    <property type="nucleotide sequence ID" value="XM_005793696.1"/>
</dbReference>
<feature type="transmembrane region" description="Helical" evidence="1">
    <location>
        <begin position="75"/>
        <end position="93"/>
    </location>
</feature>